<evidence type="ECO:0000313" key="3">
    <source>
        <dbReference type="Proteomes" id="UP000636661"/>
    </source>
</evidence>
<accession>A0A918HU54</accession>
<protein>
    <submittedName>
        <fullName evidence="2">Uncharacterized protein</fullName>
    </submittedName>
</protein>
<reference evidence="2" key="1">
    <citation type="journal article" date="2014" name="Int. J. Syst. Evol. Microbiol.">
        <title>Complete genome sequence of Corynebacterium casei LMG S-19264T (=DSM 44701T), isolated from a smear-ripened cheese.</title>
        <authorList>
            <consortium name="US DOE Joint Genome Institute (JGI-PGF)"/>
            <person name="Walter F."/>
            <person name="Albersmeier A."/>
            <person name="Kalinowski J."/>
            <person name="Ruckert C."/>
        </authorList>
    </citation>
    <scope>NUCLEOTIDE SEQUENCE</scope>
    <source>
        <strain evidence="2">JCM 4391</strain>
    </source>
</reference>
<reference evidence="2" key="2">
    <citation type="submission" date="2020-09" db="EMBL/GenBank/DDBJ databases">
        <authorList>
            <person name="Sun Q."/>
            <person name="Ohkuma M."/>
        </authorList>
    </citation>
    <scope>NUCLEOTIDE SEQUENCE</scope>
    <source>
        <strain evidence="2">JCM 4391</strain>
    </source>
</reference>
<proteinExistence type="predicted"/>
<sequence>MPSLAAAPGDGVRSARRSPEGVEPGRVATGDAAAVHAPGAGRAVVAARAATARRARRRVAPGSSVTEKQLQPPVRLARMAILPVH</sequence>
<evidence type="ECO:0000313" key="2">
    <source>
        <dbReference type="EMBL" id="GGU21736.1"/>
    </source>
</evidence>
<dbReference type="EMBL" id="BMTP01000001">
    <property type="protein sequence ID" value="GGU21736.1"/>
    <property type="molecule type" value="Genomic_DNA"/>
</dbReference>
<keyword evidence="3" id="KW-1185">Reference proteome</keyword>
<organism evidence="2 3">
    <name type="scientific">Streptomyces lavendofoliae</name>
    <dbReference type="NCBI Taxonomy" id="67314"/>
    <lineage>
        <taxon>Bacteria</taxon>
        <taxon>Bacillati</taxon>
        <taxon>Actinomycetota</taxon>
        <taxon>Actinomycetes</taxon>
        <taxon>Kitasatosporales</taxon>
        <taxon>Streptomycetaceae</taxon>
        <taxon>Streptomyces</taxon>
    </lineage>
</organism>
<evidence type="ECO:0000256" key="1">
    <source>
        <dbReference type="SAM" id="MobiDB-lite"/>
    </source>
</evidence>
<dbReference type="AlphaFoldDB" id="A0A918HU54"/>
<feature type="region of interest" description="Disordered" evidence="1">
    <location>
        <begin position="1"/>
        <end position="26"/>
    </location>
</feature>
<dbReference type="Proteomes" id="UP000636661">
    <property type="component" value="Unassembled WGS sequence"/>
</dbReference>
<name>A0A918HU54_9ACTN</name>
<comment type="caution">
    <text evidence="2">The sequence shown here is derived from an EMBL/GenBank/DDBJ whole genome shotgun (WGS) entry which is preliminary data.</text>
</comment>
<gene>
    <name evidence="2" type="ORF">GCM10010274_05440</name>
</gene>